<dbReference type="Pfam" id="PF06282">
    <property type="entry name" value="DUF1036"/>
    <property type="match status" value="1"/>
</dbReference>
<protein>
    <recommendedName>
        <fullName evidence="3">DUF1036 domain-containing protein</fullName>
    </recommendedName>
</protein>
<dbReference type="RefSeq" id="WP_093891287.1">
    <property type="nucleotide sequence ID" value="NZ_FOQY01000038.1"/>
</dbReference>
<evidence type="ECO:0000313" key="2">
    <source>
        <dbReference type="Proteomes" id="UP000199111"/>
    </source>
</evidence>
<dbReference type="InterPro" id="IPR009380">
    <property type="entry name" value="DUF1036"/>
</dbReference>
<dbReference type="Proteomes" id="UP000199111">
    <property type="component" value="Unassembled WGS sequence"/>
</dbReference>
<accession>A0A1I4D1W2</accession>
<dbReference type="AlphaFoldDB" id="A0A1I4D1W2"/>
<dbReference type="GeneID" id="96302755"/>
<keyword evidence="2" id="KW-1185">Reference proteome</keyword>
<reference evidence="2" key="1">
    <citation type="submission" date="2016-10" db="EMBL/GenBank/DDBJ databases">
        <authorList>
            <person name="Varghese N."/>
            <person name="Submissions S."/>
        </authorList>
    </citation>
    <scope>NUCLEOTIDE SEQUENCE [LARGE SCALE GENOMIC DNA]</scope>
    <source>
        <strain evidence="2">CGMCC 4.2126</strain>
    </source>
</reference>
<proteinExistence type="predicted"/>
<evidence type="ECO:0000313" key="1">
    <source>
        <dbReference type="EMBL" id="SFK86719.1"/>
    </source>
</evidence>
<name>A0A1I4D1W2_9ACTN</name>
<organism evidence="1 2">
    <name type="scientific">Streptosporangium canum</name>
    <dbReference type="NCBI Taxonomy" id="324952"/>
    <lineage>
        <taxon>Bacteria</taxon>
        <taxon>Bacillati</taxon>
        <taxon>Actinomycetota</taxon>
        <taxon>Actinomycetes</taxon>
        <taxon>Streptosporangiales</taxon>
        <taxon>Streptosporangiaceae</taxon>
        <taxon>Streptosporangium</taxon>
    </lineage>
</organism>
<gene>
    <name evidence="1" type="ORF">SAMN05216275_13864</name>
</gene>
<evidence type="ECO:0008006" key="3">
    <source>
        <dbReference type="Google" id="ProtNLM"/>
    </source>
</evidence>
<dbReference type="EMBL" id="FOQY01000038">
    <property type="protein sequence ID" value="SFK86719.1"/>
    <property type="molecule type" value="Genomic_DNA"/>
</dbReference>
<sequence length="114" mass="12883">MELHFRNRYTSKVWVAVMFYSPDGCRDYGQWGTRGWWAIDPGGEAHVLNTNNRYAAFYAEAANGAVWTGPYGPMYVYQNAFDSCLNIGSTAARAVGTRLVDMNGYSRYYVNLTP</sequence>